<evidence type="ECO:0000313" key="1">
    <source>
        <dbReference type="EMBL" id="XPM66038.1"/>
    </source>
</evidence>
<accession>A0ACD5GYG6</accession>
<dbReference type="EMBL" id="CP182909">
    <property type="protein sequence ID" value="XPM66038.1"/>
    <property type="molecule type" value="Genomic_DNA"/>
</dbReference>
<evidence type="ECO:0000313" key="2">
    <source>
        <dbReference type="Proteomes" id="UP000095472"/>
    </source>
</evidence>
<gene>
    <name evidence="1" type="ORF">BH720_011580</name>
</gene>
<dbReference type="Proteomes" id="UP000095472">
    <property type="component" value="Chromosome"/>
</dbReference>
<sequence>MTRSLPKFAIASVRLSVSGITMLVFFIHGVATRDIKYADRLKECIKQEFALKNHLLPHFYSSFWGNTLSDVSKMWNCLHQNFQDIKMNDPQSHPDDVFRYRQY</sequence>
<reference evidence="1 2" key="1">
    <citation type="journal article" date="2016" name="Genome Announc.">
        <title>Draft Genome Sequence of the Thermotolerant Cyanobacterium Desertifilum sp. IPPAS B-1220.</title>
        <authorList>
            <person name="Mironov K.S."/>
            <person name="Sinetova M.A."/>
            <person name="Bolatkhan K."/>
            <person name="Zayadan B.K."/>
            <person name="Ustinova V.V."/>
            <person name="Kupriyanova E.V."/>
            <person name="Skrypnik A.N."/>
            <person name="Gogoleva N.E."/>
            <person name="Gogolev Y.V."/>
            <person name="Los D.A."/>
        </authorList>
    </citation>
    <scope>NUCLEOTIDE SEQUENCE [LARGE SCALE GENOMIC DNA]</scope>
    <source>
        <strain evidence="1 2">IPPAS B-1220</strain>
    </source>
</reference>
<organism evidence="1 2">
    <name type="scientific">Desertifilum tharense IPPAS B-1220</name>
    <dbReference type="NCBI Taxonomy" id="1781255"/>
    <lineage>
        <taxon>Bacteria</taxon>
        <taxon>Bacillati</taxon>
        <taxon>Cyanobacteriota</taxon>
        <taxon>Cyanophyceae</taxon>
        <taxon>Desertifilales</taxon>
        <taxon>Desertifilaceae</taxon>
        <taxon>Desertifilum</taxon>
    </lineage>
</organism>
<protein>
    <submittedName>
        <fullName evidence="1">Uncharacterized protein</fullName>
    </submittedName>
</protein>
<name>A0ACD5GYG6_9CYAN</name>
<proteinExistence type="predicted"/>
<keyword evidence="2" id="KW-1185">Reference proteome</keyword>